<gene>
    <name evidence="1" type="ORF">DHETER_LOCUS13555</name>
</gene>
<feature type="non-terminal residue" evidence="1">
    <location>
        <position position="1"/>
    </location>
</feature>
<reference evidence="1" key="1">
    <citation type="submission" date="2021-06" db="EMBL/GenBank/DDBJ databases">
        <authorList>
            <person name="Kallberg Y."/>
            <person name="Tangrot J."/>
            <person name="Rosling A."/>
        </authorList>
    </citation>
    <scope>NUCLEOTIDE SEQUENCE</scope>
    <source>
        <strain evidence="1">IL203A</strain>
    </source>
</reference>
<proteinExistence type="predicted"/>
<accession>A0ACA9Q294</accession>
<dbReference type="EMBL" id="CAJVPU010037682">
    <property type="protein sequence ID" value="CAG8733035.1"/>
    <property type="molecule type" value="Genomic_DNA"/>
</dbReference>
<comment type="caution">
    <text evidence="1">The sequence shown here is derived from an EMBL/GenBank/DDBJ whole genome shotgun (WGS) entry which is preliminary data.</text>
</comment>
<evidence type="ECO:0000313" key="1">
    <source>
        <dbReference type="EMBL" id="CAG8733035.1"/>
    </source>
</evidence>
<keyword evidence="2" id="KW-1185">Reference proteome</keyword>
<evidence type="ECO:0000313" key="2">
    <source>
        <dbReference type="Proteomes" id="UP000789702"/>
    </source>
</evidence>
<dbReference type="Proteomes" id="UP000789702">
    <property type="component" value="Unassembled WGS sequence"/>
</dbReference>
<protein>
    <submittedName>
        <fullName evidence="1">12672_t:CDS:1</fullName>
    </submittedName>
</protein>
<sequence>EEKYPTVFAISHRETFESPNTWFHIDGGDTVPRSRTHANSNAHKRKLDDSDIDPQEESSRKRPAVIENEVIVQDDDLIMTEDGPQRLIVID</sequence>
<name>A0ACA9Q294_9GLOM</name>
<organism evidence="1 2">
    <name type="scientific">Dentiscutata heterogama</name>
    <dbReference type="NCBI Taxonomy" id="1316150"/>
    <lineage>
        <taxon>Eukaryota</taxon>
        <taxon>Fungi</taxon>
        <taxon>Fungi incertae sedis</taxon>
        <taxon>Mucoromycota</taxon>
        <taxon>Glomeromycotina</taxon>
        <taxon>Glomeromycetes</taxon>
        <taxon>Diversisporales</taxon>
        <taxon>Gigasporaceae</taxon>
        <taxon>Dentiscutata</taxon>
    </lineage>
</organism>